<protein>
    <submittedName>
        <fullName evidence="4">Unannotated protein</fullName>
    </submittedName>
</protein>
<dbReference type="Pfam" id="PF01987">
    <property type="entry name" value="AIM24"/>
    <property type="match status" value="1"/>
</dbReference>
<dbReference type="EMBL" id="CAFAAL010000272">
    <property type="protein sequence ID" value="CAB4822587.1"/>
    <property type="molecule type" value="Genomic_DNA"/>
</dbReference>
<dbReference type="EMBL" id="CAEZYH010000016">
    <property type="protein sequence ID" value="CAB4714384.1"/>
    <property type="molecule type" value="Genomic_DNA"/>
</dbReference>
<dbReference type="Gene3D" id="3.60.160.10">
    <property type="entry name" value="Mitochondrial biogenesis AIM24"/>
    <property type="match status" value="1"/>
</dbReference>
<evidence type="ECO:0000313" key="1">
    <source>
        <dbReference type="EMBL" id="CAB4714384.1"/>
    </source>
</evidence>
<organism evidence="4">
    <name type="scientific">freshwater metagenome</name>
    <dbReference type="NCBI Taxonomy" id="449393"/>
    <lineage>
        <taxon>unclassified sequences</taxon>
        <taxon>metagenomes</taxon>
        <taxon>ecological metagenomes</taxon>
    </lineage>
</organism>
<sequence length="240" mass="25180">MQIQTRLGPAYGVARINLSGNEAVRVESGAMMTMSTGVTLAAKAEGGILKSLKRAALGGESFFVSTYTAPAEGGFVDVAARLPGDIVSFDITPATPLFIQKGSWLANDTNVTIDTQWGGFKNFFGSEGGFIVRAEGQGPVVFACYGALEEWNLEAGQTLTVDTGHMVAYQGTVTMSIRQATGGLMQTMKSGEGLVFDFSGPGKVWTQTRNPNELIGWIQSMMPTGTAASGGSLGGLFNRA</sequence>
<evidence type="ECO:0000313" key="4">
    <source>
        <dbReference type="EMBL" id="CAB4906667.1"/>
    </source>
</evidence>
<name>A0A6J7GEJ0_9ZZZZ</name>
<reference evidence="4" key="1">
    <citation type="submission" date="2020-05" db="EMBL/GenBank/DDBJ databases">
        <authorList>
            <person name="Chiriac C."/>
            <person name="Salcher M."/>
            <person name="Ghai R."/>
            <person name="Kavagutti S V."/>
        </authorList>
    </citation>
    <scope>NUCLEOTIDE SEQUENCE</scope>
</reference>
<dbReference type="EMBL" id="CAFBLJ010000094">
    <property type="protein sequence ID" value="CAB4879000.1"/>
    <property type="molecule type" value="Genomic_DNA"/>
</dbReference>
<dbReference type="NCBIfam" id="TIGR00266">
    <property type="entry name" value="TIGR00266 family protein"/>
    <property type="match status" value="1"/>
</dbReference>
<dbReference type="PANTHER" id="PTHR43657">
    <property type="entry name" value="TRYPTOPHAN RNA-BINDING ATTENUATOR PROTEIN-LIKE PROTEIN"/>
    <property type="match status" value="1"/>
</dbReference>
<proteinExistence type="predicted"/>
<evidence type="ECO:0000313" key="3">
    <source>
        <dbReference type="EMBL" id="CAB4879000.1"/>
    </source>
</evidence>
<dbReference type="SUPFAM" id="SSF51219">
    <property type="entry name" value="TRAP-like"/>
    <property type="match status" value="1"/>
</dbReference>
<dbReference type="PANTHER" id="PTHR43657:SF1">
    <property type="entry name" value="ALTERED INHERITANCE OF MITOCHONDRIA PROTEIN 24, MITOCHONDRIAL"/>
    <property type="match status" value="1"/>
</dbReference>
<evidence type="ECO:0000313" key="5">
    <source>
        <dbReference type="EMBL" id="CAB5035581.1"/>
    </source>
</evidence>
<dbReference type="InterPro" id="IPR002838">
    <property type="entry name" value="AIM24"/>
</dbReference>
<dbReference type="AlphaFoldDB" id="A0A6J7GEJ0"/>
<gene>
    <name evidence="1" type="ORF">UFOPK2658_00602</name>
    <name evidence="2" type="ORF">UFOPK3004_01916</name>
    <name evidence="3" type="ORF">UFOPK3304_01460</name>
    <name evidence="4" type="ORF">UFOPK3494_01253</name>
    <name evidence="5" type="ORF">UFOPK4134_01492</name>
</gene>
<dbReference type="InterPro" id="IPR036983">
    <property type="entry name" value="AIM24_sf"/>
</dbReference>
<dbReference type="EMBL" id="CAFBPS010000142">
    <property type="protein sequence ID" value="CAB5035581.1"/>
    <property type="molecule type" value="Genomic_DNA"/>
</dbReference>
<evidence type="ECO:0000313" key="2">
    <source>
        <dbReference type="EMBL" id="CAB4822587.1"/>
    </source>
</evidence>
<dbReference type="InterPro" id="IPR016031">
    <property type="entry name" value="Trp_RNA-bd_attenuator-like_dom"/>
</dbReference>
<accession>A0A6J7GEJ0</accession>
<dbReference type="EMBL" id="CAFBMF010000090">
    <property type="protein sequence ID" value="CAB4906667.1"/>
    <property type="molecule type" value="Genomic_DNA"/>
</dbReference>